<dbReference type="EMBL" id="UIGY01000036">
    <property type="protein sequence ID" value="SUZ09004.1"/>
    <property type="molecule type" value="Genomic_DNA"/>
</dbReference>
<proteinExistence type="predicted"/>
<sequence>MPLLKTDTFCVLPEGSPYKMNTMDNSYFQLMLGMAILLDLFGTEAKPYLIETDEKCWMH</sequence>
<name>A0A381L519_BLUGR</name>
<reference evidence="1" key="1">
    <citation type="submission" date="2018-07" db="EMBL/GenBank/DDBJ databases">
        <authorList>
            <person name="Quirk P.G."/>
            <person name="Krulwich T.A."/>
        </authorList>
    </citation>
    <scope>NUCLEOTIDE SEQUENCE</scope>
    <source>
        <strain evidence="1">96224</strain>
    </source>
</reference>
<protein>
    <submittedName>
        <fullName evidence="1">Bgt-20894</fullName>
    </submittedName>
</protein>
<gene>
    <name evidence="1" type="ORF">BGT96224V2_LOCUS2137</name>
</gene>
<dbReference type="AlphaFoldDB" id="A0A381L519"/>
<organism evidence="1">
    <name type="scientific">Blumeria graminis f. sp. tritici 96224</name>
    <dbReference type="NCBI Taxonomy" id="1268274"/>
    <lineage>
        <taxon>Eukaryota</taxon>
        <taxon>Fungi</taxon>
        <taxon>Dikarya</taxon>
        <taxon>Ascomycota</taxon>
        <taxon>Pezizomycotina</taxon>
        <taxon>Leotiomycetes</taxon>
        <taxon>Erysiphales</taxon>
        <taxon>Erysiphaceae</taxon>
        <taxon>Blumeria</taxon>
    </lineage>
</organism>
<accession>A0A381L519</accession>
<evidence type="ECO:0000313" key="1">
    <source>
        <dbReference type="EMBL" id="SUZ09004.1"/>
    </source>
</evidence>